<organism evidence="2 3">
    <name type="scientific">Colletotrichum navitas</name>
    <dbReference type="NCBI Taxonomy" id="681940"/>
    <lineage>
        <taxon>Eukaryota</taxon>
        <taxon>Fungi</taxon>
        <taxon>Dikarya</taxon>
        <taxon>Ascomycota</taxon>
        <taxon>Pezizomycotina</taxon>
        <taxon>Sordariomycetes</taxon>
        <taxon>Hypocreomycetidae</taxon>
        <taxon>Glomerellales</taxon>
        <taxon>Glomerellaceae</taxon>
        <taxon>Colletotrichum</taxon>
        <taxon>Colletotrichum graminicola species complex</taxon>
    </lineage>
</organism>
<accession>A0AAD8Q667</accession>
<feature type="region of interest" description="Disordered" evidence="1">
    <location>
        <begin position="196"/>
        <end position="245"/>
    </location>
</feature>
<comment type="caution">
    <text evidence="2">The sequence shown here is derived from an EMBL/GenBank/DDBJ whole genome shotgun (WGS) entry which is preliminary data.</text>
</comment>
<gene>
    <name evidence="2" type="ORF">LY79DRAFT_94305</name>
</gene>
<dbReference type="GeneID" id="85449474"/>
<protein>
    <submittedName>
        <fullName evidence="2">Uncharacterized protein</fullName>
    </submittedName>
</protein>
<evidence type="ECO:0000313" key="3">
    <source>
        <dbReference type="Proteomes" id="UP001230504"/>
    </source>
</evidence>
<dbReference type="AlphaFoldDB" id="A0AAD8Q667"/>
<sequence>MYFTNEGILTIYPPIDPPLVPPVYIDEKLLIASNQPTAVTGLSKEYQASSVDFPSADYREPLTQPRHRLHSHPEHLQVRQRNNLPQFSPPPQVVLFNDFQFPGYEQMNLHNTASLLVRDILMTAETRLRVKAAQQQVRPMEQSGSDTGVRSGFLAAPQHYRLQQHGCEDLQPHVAGMSNMALLGEQPREPIQLEQMGRHCRSQSGQRMQPQSRLHCELKSPFQQHDKSAEDNSSHGIYNAAERQD</sequence>
<evidence type="ECO:0000256" key="1">
    <source>
        <dbReference type="SAM" id="MobiDB-lite"/>
    </source>
</evidence>
<dbReference type="RefSeq" id="XP_060416819.1">
    <property type="nucleotide sequence ID" value="XM_060565234.1"/>
</dbReference>
<feature type="compositionally biased region" description="Basic and acidic residues" evidence="1">
    <location>
        <begin position="214"/>
        <end position="233"/>
    </location>
</feature>
<name>A0AAD8Q667_9PEZI</name>
<evidence type="ECO:0000313" key="2">
    <source>
        <dbReference type="EMBL" id="KAK1595842.1"/>
    </source>
</evidence>
<dbReference type="Proteomes" id="UP001230504">
    <property type="component" value="Unassembled WGS sequence"/>
</dbReference>
<reference evidence="2" key="1">
    <citation type="submission" date="2021-06" db="EMBL/GenBank/DDBJ databases">
        <title>Comparative genomics, transcriptomics and evolutionary studies reveal genomic signatures of adaptation to plant cell wall in hemibiotrophic fungi.</title>
        <authorList>
            <consortium name="DOE Joint Genome Institute"/>
            <person name="Baroncelli R."/>
            <person name="Diaz J.F."/>
            <person name="Benocci T."/>
            <person name="Peng M."/>
            <person name="Battaglia E."/>
            <person name="Haridas S."/>
            <person name="Andreopoulos W."/>
            <person name="Labutti K."/>
            <person name="Pangilinan J."/>
            <person name="Floch G.L."/>
            <person name="Makela M.R."/>
            <person name="Henrissat B."/>
            <person name="Grigoriev I.V."/>
            <person name="Crouch J.A."/>
            <person name="De Vries R.P."/>
            <person name="Sukno S.A."/>
            <person name="Thon M.R."/>
        </authorList>
    </citation>
    <scope>NUCLEOTIDE SEQUENCE</scope>
    <source>
        <strain evidence="2">CBS 125086</strain>
    </source>
</reference>
<keyword evidence="3" id="KW-1185">Reference proteome</keyword>
<feature type="compositionally biased region" description="Polar residues" evidence="1">
    <location>
        <begin position="202"/>
        <end position="212"/>
    </location>
</feature>
<dbReference type="EMBL" id="JAHLJV010000014">
    <property type="protein sequence ID" value="KAK1595842.1"/>
    <property type="molecule type" value="Genomic_DNA"/>
</dbReference>
<proteinExistence type="predicted"/>